<name>A0A4P9YT01_9FUNG</name>
<protein>
    <submittedName>
        <fullName evidence="1">Mitochondrial fission protein ELM1-like protein</fullName>
    </submittedName>
</protein>
<sequence length="317" mass="34608">MARPSWAVQTTLHGHVTALPLSTSAHSPRIVEETWILGSGREEEERRAAAVAEALGLPCTIKRVYPRPSAFAGQHRWPWYSTTHSERASSSMATLPRYAIACGLNTIPACFELDAISRRRTMTVYIGYPKLPLGYFGAVVLIRHQLRRLGRMHMMVLSQKNLIIAETAPHRVHKLALSVAAHQSKDYLPSSLVAALAEQKAKQAATTSPRPLVAVIVGGVHAEFRWTAQDAQQYASKVAMLDKIMPNAQVLILTTRAAPSYVANLFNDIGAANVHHMHALENTNASHRQLMAVLAHATHICVSTSSTQLVEEAVAAG</sequence>
<dbReference type="OrthoDB" id="1856981at2759"/>
<reference evidence="2" key="1">
    <citation type="journal article" date="2018" name="Nat. Microbiol.">
        <title>Leveraging single-cell genomics to expand the fungal tree of life.</title>
        <authorList>
            <person name="Ahrendt S.R."/>
            <person name="Quandt C.A."/>
            <person name="Ciobanu D."/>
            <person name="Clum A."/>
            <person name="Salamov A."/>
            <person name="Andreopoulos B."/>
            <person name="Cheng J.F."/>
            <person name="Woyke T."/>
            <person name="Pelin A."/>
            <person name="Henrissat B."/>
            <person name="Reynolds N.K."/>
            <person name="Benny G.L."/>
            <person name="Smith M.E."/>
            <person name="James T.Y."/>
            <person name="Grigoriev I.V."/>
        </authorList>
    </citation>
    <scope>NUCLEOTIDE SEQUENCE [LARGE SCALE GENOMIC DNA]</scope>
    <source>
        <strain evidence="2">Benny S71-1</strain>
    </source>
</reference>
<organism evidence="1 2">
    <name type="scientific">Syncephalis pseudoplumigaleata</name>
    <dbReference type="NCBI Taxonomy" id="1712513"/>
    <lineage>
        <taxon>Eukaryota</taxon>
        <taxon>Fungi</taxon>
        <taxon>Fungi incertae sedis</taxon>
        <taxon>Zoopagomycota</taxon>
        <taxon>Zoopagomycotina</taxon>
        <taxon>Zoopagomycetes</taxon>
        <taxon>Zoopagales</taxon>
        <taxon>Piptocephalidaceae</taxon>
        <taxon>Syncephalis</taxon>
    </lineage>
</organism>
<evidence type="ECO:0000313" key="1">
    <source>
        <dbReference type="EMBL" id="RKP22828.1"/>
    </source>
</evidence>
<dbReference type="Proteomes" id="UP000278143">
    <property type="component" value="Unassembled WGS sequence"/>
</dbReference>
<proteinExistence type="predicted"/>
<dbReference type="InterPro" id="IPR009367">
    <property type="entry name" value="Elm1-like"/>
</dbReference>
<dbReference type="Pfam" id="PF06258">
    <property type="entry name" value="Mito_fiss_Elm1"/>
    <property type="match status" value="1"/>
</dbReference>
<evidence type="ECO:0000313" key="2">
    <source>
        <dbReference type="Proteomes" id="UP000278143"/>
    </source>
</evidence>
<gene>
    <name evidence="1" type="ORF">SYNPS1DRAFT_31514</name>
</gene>
<accession>A0A4P9YT01</accession>
<keyword evidence="2" id="KW-1185">Reference proteome</keyword>
<dbReference type="EMBL" id="KZ991617">
    <property type="protein sequence ID" value="RKP22828.1"/>
    <property type="molecule type" value="Genomic_DNA"/>
</dbReference>
<dbReference type="AlphaFoldDB" id="A0A4P9YT01"/>